<dbReference type="OrthoDB" id="363079at2759"/>
<dbReference type="InterPro" id="IPR007480">
    <property type="entry name" value="DUF529"/>
</dbReference>
<feature type="compositionally biased region" description="Acidic residues" evidence="2">
    <location>
        <begin position="1834"/>
        <end position="1855"/>
    </location>
</feature>
<feature type="compositionally biased region" description="Basic and acidic residues" evidence="2">
    <location>
        <begin position="1561"/>
        <end position="1572"/>
    </location>
</feature>
<feature type="chain" id="PRO_5003952526" description="Signal peptide containing protein" evidence="3">
    <location>
        <begin position="19"/>
        <end position="2121"/>
    </location>
</feature>
<feature type="compositionally biased region" description="Polar residues" evidence="2">
    <location>
        <begin position="1722"/>
        <end position="1732"/>
    </location>
</feature>
<keyword evidence="3" id="KW-0732">Signal</keyword>
<reference evidence="4 5" key="1">
    <citation type="journal article" date="2012" name="BMC Genomics">
        <title>Comparative genomic analysis and phylogenetic position of Theileria equi.</title>
        <authorList>
            <person name="Kappmeyer L.S."/>
            <person name="Thiagarajan M."/>
            <person name="Herndon D.R."/>
            <person name="Ramsay J.D."/>
            <person name="Caler E."/>
            <person name="Djikeng A."/>
            <person name="Gillespie J.J."/>
            <person name="Lau A.O."/>
            <person name="Roalson E.H."/>
            <person name="Silva J.C."/>
            <person name="Silva M.G."/>
            <person name="Suarez C.E."/>
            <person name="Ueti M.W."/>
            <person name="Nene V.M."/>
            <person name="Mealey R.H."/>
            <person name="Knowles D.P."/>
            <person name="Brayton K.A."/>
        </authorList>
    </citation>
    <scope>NUCLEOTIDE SEQUENCE [LARGE SCALE GENOMIC DNA]</scope>
    <source>
        <strain evidence="4 5">WA</strain>
    </source>
</reference>
<feature type="compositionally biased region" description="Basic and acidic residues" evidence="2">
    <location>
        <begin position="964"/>
        <end position="973"/>
    </location>
</feature>
<feature type="compositionally biased region" description="Polar residues" evidence="2">
    <location>
        <begin position="289"/>
        <end position="301"/>
    </location>
</feature>
<name>L1LCP2_THEEQ</name>
<feature type="compositionally biased region" description="Basic and acidic residues" evidence="2">
    <location>
        <begin position="1543"/>
        <end position="1554"/>
    </location>
</feature>
<feature type="compositionally biased region" description="Polar residues" evidence="2">
    <location>
        <begin position="737"/>
        <end position="750"/>
    </location>
</feature>
<feature type="compositionally biased region" description="Acidic residues" evidence="2">
    <location>
        <begin position="333"/>
        <end position="348"/>
    </location>
</feature>
<dbReference type="GeneID" id="15802713"/>
<feature type="compositionally biased region" description="Low complexity" evidence="2">
    <location>
        <begin position="1856"/>
        <end position="1872"/>
    </location>
</feature>
<dbReference type="Proteomes" id="UP000031512">
    <property type="component" value="Unassembled WGS sequence"/>
</dbReference>
<keyword evidence="5" id="KW-1185">Reference proteome</keyword>
<evidence type="ECO:0000256" key="3">
    <source>
        <dbReference type="SAM" id="SignalP"/>
    </source>
</evidence>
<feature type="compositionally biased region" description="Polar residues" evidence="2">
    <location>
        <begin position="829"/>
        <end position="838"/>
    </location>
</feature>
<feature type="region of interest" description="Disordered" evidence="2">
    <location>
        <begin position="478"/>
        <end position="506"/>
    </location>
</feature>
<feature type="region of interest" description="Disordered" evidence="2">
    <location>
        <begin position="944"/>
        <end position="977"/>
    </location>
</feature>
<evidence type="ECO:0008006" key="6">
    <source>
        <dbReference type="Google" id="ProtNLM"/>
    </source>
</evidence>
<feature type="compositionally biased region" description="Basic and acidic residues" evidence="2">
    <location>
        <begin position="839"/>
        <end position="852"/>
    </location>
</feature>
<dbReference type="PROSITE" id="PS51257">
    <property type="entry name" value="PROKAR_LIPOPROTEIN"/>
    <property type="match status" value="1"/>
</dbReference>
<feature type="compositionally biased region" description="Basic and acidic residues" evidence="2">
    <location>
        <begin position="1749"/>
        <end position="1789"/>
    </location>
</feature>
<dbReference type="VEuPathDB" id="PiroplasmaDB:BEWA_016100"/>
<feature type="region of interest" description="Disordered" evidence="2">
    <location>
        <begin position="190"/>
        <end position="359"/>
    </location>
</feature>
<feature type="signal peptide" evidence="3">
    <location>
        <begin position="1"/>
        <end position="18"/>
    </location>
</feature>
<organism evidence="4 5">
    <name type="scientific">Theileria equi strain WA</name>
    <dbReference type="NCBI Taxonomy" id="1537102"/>
    <lineage>
        <taxon>Eukaryota</taxon>
        <taxon>Sar</taxon>
        <taxon>Alveolata</taxon>
        <taxon>Apicomplexa</taxon>
        <taxon>Aconoidasida</taxon>
        <taxon>Piroplasmida</taxon>
        <taxon>Theileriidae</taxon>
        <taxon>Theileria</taxon>
    </lineage>
</organism>
<feature type="coiled-coil region" evidence="1">
    <location>
        <begin position="39"/>
        <end position="91"/>
    </location>
</feature>
<dbReference type="Pfam" id="PF04385">
    <property type="entry name" value="FAINT"/>
    <property type="match status" value="5"/>
</dbReference>
<gene>
    <name evidence="4" type="ORF">BEWA_016100</name>
</gene>
<feature type="compositionally biased region" description="Polar residues" evidence="2">
    <location>
        <begin position="787"/>
        <end position="804"/>
    </location>
</feature>
<evidence type="ECO:0000313" key="5">
    <source>
        <dbReference type="Proteomes" id="UP000031512"/>
    </source>
</evidence>
<proteinExistence type="predicted"/>
<feature type="region of interest" description="Disordered" evidence="2">
    <location>
        <begin position="776"/>
        <end position="852"/>
    </location>
</feature>
<feature type="compositionally biased region" description="Basic and acidic residues" evidence="2">
    <location>
        <begin position="486"/>
        <end position="501"/>
    </location>
</feature>
<evidence type="ECO:0000256" key="2">
    <source>
        <dbReference type="SAM" id="MobiDB-lite"/>
    </source>
</evidence>
<dbReference type="RefSeq" id="XP_004832501.1">
    <property type="nucleotide sequence ID" value="XM_004832444.1"/>
</dbReference>
<comment type="caution">
    <text evidence="4">The sequence shown here is derived from an EMBL/GenBank/DDBJ whole genome shotgun (WGS) entry which is preliminary data.</text>
</comment>
<feature type="region of interest" description="Disordered" evidence="2">
    <location>
        <begin position="1718"/>
        <end position="1876"/>
    </location>
</feature>
<feature type="compositionally biased region" description="Polar residues" evidence="2">
    <location>
        <begin position="948"/>
        <end position="963"/>
    </location>
</feature>
<feature type="region of interest" description="Disordered" evidence="2">
    <location>
        <begin position="733"/>
        <end position="762"/>
    </location>
</feature>
<accession>L1LCP2</accession>
<dbReference type="EMBL" id="ACOU01000004">
    <property type="protein sequence ID" value="EKX73049.1"/>
    <property type="molecule type" value="Genomic_DNA"/>
</dbReference>
<evidence type="ECO:0000313" key="4">
    <source>
        <dbReference type="EMBL" id="EKX73049.1"/>
    </source>
</evidence>
<feature type="compositionally biased region" description="Basic and acidic residues" evidence="2">
    <location>
        <begin position="211"/>
        <end position="224"/>
    </location>
</feature>
<feature type="compositionally biased region" description="Acidic residues" evidence="2">
    <location>
        <begin position="302"/>
        <end position="311"/>
    </location>
</feature>
<evidence type="ECO:0000256" key="1">
    <source>
        <dbReference type="SAM" id="Coils"/>
    </source>
</evidence>
<keyword evidence="1" id="KW-0175">Coiled coil</keyword>
<protein>
    <recommendedName>
        <fullName evidence="6">Signal peptide containing protein</fullName>
    </recommendedName>
</protein>
<feature type="compositionally biased region" description="Polar residues" evidence="2">
    <location>
        <begin position="191"/>
        <end position="204"/>
    </location>
</feature>
<feature type="region of interest" description="Disordered" evidence="2">
    <location>
        <begin position="1543"/>
        <end position="1596"/>
    </location>
</feature>
<sequence length="2121" mass="235877">MKILVILCVIYASGLCSCGRFDEIIARFNDEVTKTKKFLEDAESTLKCAKNALEEYAEASAELQSSKRVEAENARKAFENAKKALEAASGTDEGIRALQLIMDSFHQCGGYELPSVEDQNNVIREALEKVTEVQVSLQNMKPIGELYECCCKHRLLGITPVDAKPKVVEQTTVSTSGCFGSSALFSHKYESSTNDSSCQPQTEESVLVGSDKNEETATEHEDIPHQSFSSHSEEQLQTGEETTQSEELPESAESPTEVASVEQEEQDTAPADSQPDANTETNEVEPLNETESSQEVASPSQDNEEEPETPESVEVGDAPVDVQPEEEAKPVDVDSESSEANNEPEEPKEDLGDGTDLSPLPLQQLTLVSDYKLMVDSFFFNVEEGEENGIKILRLTVKSGTSTNKLFFDGKLVWQGRDPRDACSSATFYFGESGPIAALYRFKKGGDGKAVKGYRKFSGGQWTSVNKEGLEKLLEELKQTSGMNDEDTKHVESPETPKEEIPLPDGQMGEVMDLASIYQDKCNSFDYNFAGNAVRLVVPKKDVTFTRLVDAEEEVWTPGKDEEFGYIREYLNKDGKPEFVVLIFKTLYGAVRRDYVKDEGRWTSCTNHEEKMRSLRIPATFRSAFELDLSLANSTNECSIFEAELVGVTTKHFFPKAGFHAKKVNEGTRELWTGGVNDYCRYCLIYRKGDKELLEIVVVENELIGKKYFERVYGEWKSLTRDEFDRKIEEMKRMETKQPSVDASDSTMVSHSKPLTDDKVPLESTSDKYESFAAHHLEHSPTEDTEQTTVSSSDPVDQQTTEVSELQEPEPLQSTGSHLHPDEEPEVTPSETSATETLDLSHHDDSQIDLKKGNVSGLDYNIYSPKKDVKITSVVDSGDNAIWTASGDEKCVFVESYANEDVTILCLQASENGGTTFKYFEKTGSESWNNITEGDFDRKMEEMGEAVKSNSNTPQEASSSSVKFSRENLRGSQEDVTGSSKVIKTTSYATFQEEMHVGKLVESPKATQESQQLVVTTDPNTLDISKPDKDRCNSFDYSLLGNAMKLVVPNKDVSISKLMNGSEEVWTAEEEEAFDHAEIYLNRDGRAELAVLILRTSSGLLRRDYARDENGWAVCDNSEEKMKNLKDITEWISDFNIDLSASKDTDKCSIFEVDLLGVTTRHFYPKPGHNIIEVKDGNNNLWTPVNTSDVCLFCLVYKKGDKELLEVAVTEDSSRRWKFFERVDGGWRSITEDDYDQNIKDMIGGFLGSTEDGPQDVQLHLTEDTHIENLGGSQDKEGPPVEVASDTALQEGENVDKPEIPSDNTLLQSSVQVDSTPIALDLTKPDESKVDILKVSRNEVEKKEYYPKDTSKITTVVDGEAQLWTGVGDDKCCLARSYSKGDSSFLVITIKGGNDLAAKFFEKVGGAWNEVDEEPFTDRVTTMMGELAKPVSSFLDKVDSTLFNLEDGEENGIKVLKLKAKEGTSTNKLTFDNLTVWEDSQTPCSSAVIYMNGSAPDLAVIKTKDGSDTESTVYRYYDGSKWQDGNMDEHNSKLEALKNKLKELQDAARPKESTETVGDNVEEKAKPADKPVESSTSKPSEPKGASTEAPQDSSTEDIVTNLDQSDSKPANSSLSKVNTSLFNVEEGQENGFKVLKLTPKEGVTSNKLTYGSEVVWQAQNAGDACSMAIFYLGKEGLVGALYRFKRENDGKTVEGYRQFSDGNWSQVSGAVFRKLIGKDEPVTTSKEPSTNEGAKDKPKPTSTVAPPSEESKPKEEPKATEPPKEVDTQSAEQAKDPSVDRKPDPKLTNKEAATALSSSEPEDGSLDTAELNDTSPQSTTRDEPQTDIDKKEEDEQDEYENEDQEEDDGEQDEQPQVESSSPDTISSSSPDAIDIKNATDPRYKVLDVHIDGVPSRIFSMDFSANVTNVLDREYTVWKATDPGVKCLYCIEYLKDGEPKFATVVTKKGDKLEQKNRKYKDQDKCCSCTFWRNKKCWKDCNSGFANKINALKTYTDPPTKFTLDISSPKEDDDKFKLVGEEKNGVTTHFFAARKGYGIGTIADDGKNILSLNGDLTFFLCEVHSKGDHGLMRLYFRHNGSIDYPTLEKKDGKWTEVLAPDYFMALEKMYSTDVEDSQNTDNR</sequence>
<feature type="compositionally biased region" description="Basic and acidic residues" evidence="2">
    <location>
        <begin position="1820"/>
        <end position="1833"/>
    </location>
</feature>
<dbReference type="KEGG" id="beq:BEWA_016100"/>